<accession>A0A7W9SE85</accession>
<dbReference type="GeneID" id="85014078"/>
<dbReference type="AlphaFoldDB" id="A0A7W9SE85"/>
<comment type="caution">
    <text evidence="2">The sequence shown here is derived from an EMBL/GenBank/DDBJ whole genome shotgun (WGS) entry which is preliminary data.</text>
</comment>
<name>A0A7W9SE85_9FIRM</name>
<dbReference type="RefSeq" id="WP_183682600.1">
    <property type="nucleotide sequence ID" value="NZ_JACHHH010000002.1"/>
</dbReference>
<evidence type="ECO:0000259" key="1">
    <source>
        <dbReference type="Pfam" id="PF13274"/>
    </source>
</evidence>
<dbReference type="Pfam" id="PF13274">
    <property type="entry name" value="SocA_Panacea"/>
    <property type="match status" value="1"/>
</dbReference>
<proteinExistence type="predicted"/>
<organism evidence="2 3">
    <name type="scientific">Oribacterium sinus</name>
    <dbReference type="NCBI Taxonomy" id="237576"/>
    <lineage>
        <taxon>Bacteria</taxon>
        <taxon>Bacillati</taxon>
        <taxon>Bacillota</taxon>
        <taxon>Clostridia</taxon>
        <taxon>Lachnospirales</taxon>
        <taxon>Lachnospiraceae</taxon>
        <taxon>Oribacterium</taxon>
    </lineage>
</organism>
<sequence length="153" mass="17704">MAQLLAVAKYLNKLYEEKHHCGMDQMRMHKMMYFSQRESLMISGKPLFNGDFEAWKYGPVLKAVRTEYSRGDMFSGEYGELSEEDAKLLREVFERYDEYDSWKLSTLSHAESSWVKAREGLEPDAPGNKKMSLSAITVDATKEKLRRKGVVFA</sequence>
<reference evidence="2 3" key="1">
    <citation type="submission" date="2020-08" db="EMBL/GenBank/DDBJ databases">
        <title>Genomic Encyclopedia of Type Strains, Phase IV (KMG-IV): sequencing the most valuable type-strain genomes for metagenomic binning, comparative biology and taxonomic classification.</title>
        <authorList>
            <person name="Goeker M."/>
        </authorList>
    </citation>
    <scope>NUCLEOTIDE SEQUENCE [LARGE SCALE GENOMIC DNA]</scope>
    <source>
        <strain evidence="2 3">DSM 17245</strain>
    </source>
</reference>
<gene>
    <name evidence="2" type="ORF">HNQ46_000516</name>
</gene>
<feature type="domain" description="Antitoxin SocA-like Panacea" evidence="1">
    <location>
        <begin position="30"/>
        <end position="114"/>
    </location>
</feature>
<evidence type="ECO:0000313" key="3">
    <source>
        <dbReference type="Proteomes" id="UP000522163"/>
    </source>
</evidence>
<dbReference type="Proteomes" id="UP000522163">
    <property type="component" value="Unassembled WGS sequence"/>
</dbReference>
<dbReference type="InterPro" id="IPR025272">
    <property type="entry name" value="SocA_Panacea"/>
</dbReference>
<dbReference type="EMBL" id="JACHHH010000002">
    <property type="protein sequence ID" value="MBB6040553.1"/>
    <property type="molecule type" value="Genomic_DNA"/>
</dbReference>
<evidence type="ECO:0000313" key="2">
    <source>
        <dbReference type="EMBL" id="MBB6040553.1"/>
    </source>
</evidence>
<protein>
    <submittedName>
        <fullName evidence="2">Putative phage-associated protein</fullName>
    </submittedName>
</protein>